<evidence type="ECO:0000313" key="3">
    <source>
        <dbReference type="EMBL" id="KAK8601283.1"/>
    </source>
</evidence>
<feature type="repeat" description="PPR" evidence="2">
    <location>
        <begin position="416"/>
        <end position="450"/>
    </location>
</feature>
<sequence>MNLKLLVLRNTINNLSKINAKPAFGKSKDLSTISAAIYPPHYRISSGQSYAYLQNPKNPKPIFRYIRYIHFSRETRLSYASVEAQLVSGDSGDDEEEDRTLNEFLSRFIWIMRGKLTEVFTDCNKETIDGMLLVIVEKVVEEMEKGGIQQMVSSTVAMPSQEFSEDLWRTVWEVSNMVLEDMEKVRKKEKMKQFLQSEEVKEMCWFAGEAGIRGDLLRELRFKWAKEKMEENDFYESLEQFRHKKQEKAGSVLDKHAVAAEDTPEVSSLPKRKGKIKYKLCGLDLSAPKWAEVADKIHERQEMFWPQEPKPISGRCKLVMEKILSLKREDDPSQLLAEWIELLQPTRVDWIILLDKLEKQNPDTHLKIAELVLCEESFQTSDHDYTKLIDAYAKKTRVEDAERILKKMVESGKMPDSLTATLLVHMYSKVGNVDRAKEAFESLRVYGLQPDFKIYNSMIMAYLNAGEPQLGESLISEMQTKDIKPSEEIYMGFLRSYSHSGDVDKAERIAKTMQLAGFQPNREYFSLFVEAYGQAGKPDSARKYFDNMIKLGHKPDDKCTANMIAVYEKTNLLDKGLDLLVQLEKGGFEPGIATYTVLVDWFGKLQLVEETEQVLGKIAELGEVPPLKVHVSLCDMYSRAGFEKETLQALGVLEARKDELGPHEFERTIGALIAGGFVHDAQRIHGIMEEKGFPESENLKVALMASQALRQTRPLKR</sequence>
<dbReference type="EMBL" id="JBBPBM010000001">
    <property type="protein sequence ID" value="KAK8601283.1"/>
    <property type="molecule type" value="Genomic_DNA"/>
</dbReference>
<feature type="repeat" description="PPR" evidence="2">
    <location>
        <begin position="521"/>
        <end position="555"/>
    </location>
</feature>
<accession>A0ABR2GED7</accession>
<dbReference type="InterPro" id="IPR011990">
    <property type="entry name" value="TPR-like_helical_dom_sf"/>
</dbReference>
<feature type="repeat" description="PPR" evidence="2">
    <location>
        <begin position="486"/>
        <end position="520"/>
    </location>
</feature>
<proteinExistence type="predicted"/>
<protein>
    <recommendedName>
        <fullName evidence="5">Pentatricopeptide repeat-containing protein</fullName>
    </recommendedName>
</protein>
<name>A0ABR2GED7_9ROSI</name>
<dbReference type="PROSITE" id="PS51375">
    <property type="entry name" value="PPR"/>
    <property type="match status" value="5"/>
</dbReference>
<evidence type="ECO:0000256" key="2">
    <source>
        <dbReference type="PROSITE-ProRule" id="PRU00708"/>
    </source>
</evidence>
<feature type="repeat" description="PPR" evidence="2">
    <location>
        <begin position="451"/>
        <end position="485"/>
    </location>
</feature>
<dbReference type="InterPro" id="IPR002885">
    <property type="entry name" value="PPR_rpt"/>
</dbReference>
<comment type="caution">
    <text evidence="3">The sequence shown here is derived from an EMBL/GenBank/DDBJ whole genome shotgun (WGS) entry which is preliminary data.</text>
</comment>
<evidence type="ECO:0000313" key="4">
    <source>
        <dbReference type="Proteomes" id="UP001472677"/>
    </source>
</evidence>
<dbReference type="PANTHER" id="PTHR46862">
    <property type="entry name" value="OS07G0661900 PROTEIN"/>
    <property type="match status" value="1"/>
</dbReference>
<gene>
    <name evidence="3" type="ORF">V6N12_051121</name>
</gene>
<dbReference type="Pfam" id="PF13041">
    <property type="entry name" value="PPR_2"/>
    <property type="match status" value="1"/>
</dbReference>
<dbReference type="Proteomes" id="UP001472677">
    <property type="component" value="Unassembled WGS sequence"/>
</dbReference>
<feature type="repeat" description="PPR" evidence="2">
    <location>
        <begin position="381"/>
        <end position="415"/>
    </location>
</feature>
<reference evidence="3 4" key="1">
    <citation type="journal article" date="2024" name="G3 (Bethesda)">
        <title>Genome assembly of Hibiscus sabdariffa L. provides insights into metabolisms of medicinal natural products.</title>
        <authorList>
            <person name="Kim T."/>
        </authorList>
    </citation>
    <scope>NUCLEOTIDE SEQUENCE [LARGE SCALE GENOMIC DNA]</scope>
    <source>
        <strain evidence="3">TK-2024</strain>
        <tissue evidence="3">Old leaves</tissue>
    </source>
</reference>
<keyword evidence="4" id="KW-1185">Reference proteome</keyword>
<dbReference type="Pfam" id="PF13812">
    <property type="entry name" value="PPR_3"/>
    <property type="match status" value="1"/>
</dbReference>
<dbReference type="PANTHER" id="PTHR46862:SF2">
    <property type="entry name" value="OS02G0611400 PROTEIN"/>
    <property type="match status" value="1"/>
</dbReference>
<keyword evidence="1" id="KW-0677">Repeat</keyword>
<evidence type="ECO:0000256" key="1">
    <source>
        <dbReference type="ARBA" id="ARBA00022737"/>
    </source>
</evidence>
<organism evidence="3 4">
    <name type="scientific">Hibiscus sabdariffa</name>
    <name type="common">roselle</name>
    <dbReference type="NCBI Taxonomy" id="183260"/>
    <lineage>
        <taxon>Eukaryota</taxon>
        <taxon>Viridiplantae</taxon>
        <taxon>Streptophyta</taxon>
        <taxon>Embryophyta</taxon>
        <taxon>Tracheophyta</taxon>
        <taxon>Spermatophyta</taxon>
        <taxon>Magnoliopsida</taxon>
        <taxon>eudicotyledons</taxon>
        <taxon>Gunneridae</taxon>
        <taxon>Pentapetalae</taxon>
        <taxon>rosids</taxon>
        <taxon>malvids</taxon>
        <taxon>Malvales</taxon>
        <taxon>Malvaceae</taxon>
        <taxon>Malvoideae</taxon>
        <taxon>Hibiscus</taxon>
    </lineage>
</organism>
<dbReference type="NCBIfam" id="TIGR00756">
    <property type="entry name" value="PPR"/>
    <property type="match status" value="5"/>
</dbReference>
<evidence type="ECO:0008006" key="5">
    <source>
        <dbReference type="Google" id="ProtNLM"/>
    </source>
</evidence>
<dbReference type="Gene3D" id="1.25.40.10">
    <property type="entry name" value="Tetratricopeptide repeat domain"/>
    <property type="match status" value="3"/>
</dbReference>